<dbReference type="GO" id="GO:0004553">
    <property type="term" value="F:hydrolase activity, hydrolyzing O-glycosyl compounds"/>
    <property type="evidence" value="ECO:0007669"/>
    <property type="project" value="InterPro"/>
</dbReference>
<feature type="domain" description="Glycoside hydrolase family 3 N-terminal" evidence="4">
    <location>
        <begin position="40"/>
        <end position="316"/>
    </location>
</feature>
<evidence type="ECO:0000256" key="1">
    <source>
        <dbReference type="ARBA" id="ARBA00005336"/>
    </source>
</evidence>
<evidence type="ECO:0000256" key="2">
    <source>
        <dbReference type="ARBA" id="ARBA00022801"/>
    </source>
</evidence>
<keyword evidence="3" id="KW-0326">Glycosidase</keyword>
<keyword evidence="2" id="KW-0378">Hydrolase</keyword>
<dbReference type="PANTHER" id="PTHR30480">
    <property type="entry name" value="BETA-HEXOSAMINIDASE-RELATED"/>
    <property type="match status" value="1"/>
</dbReference>
<dbReference type="EMBL" id="REFJ01000005">
    <property type="protein sequence ID" value="RMA78748.1"/>
    <property type="molecule type" value="Genomic_DNA"/>
</dbReference>
<dbReference type="GO" id="GO:0009254">
    <property type="term" value="P:peptidoglycan turnover"/>
    <property type="evidence" value="ECO:0007669"/>
    <property type="project" value="TreeGrafter"/>
</dbReference>
<dbReference type="InterPro" id="IPR050226">
    <property type="entry name" value="NagZ_Beta-hexosaminidase"/>
</dbReference>
<dbReference type="InterPro" id="IPR001764">
    <property type="entry name" value="Glyco_hydro_3_N"/>
</dbReference>
<dbReference type="PROSITE" id="PS00775">
    <property type="entry name" value="GLYCOSYL_HYDROL_F3"/>
    <property type="match status" value="1"/>
</dbReference>
<name>A0A3M0A7G3_9GAMM</name>
<dbReference type="InterPro" id="IPR019800">
    <property type="entry name" value="Glyco_hydro_3_AS"/>
</dbReference>
<accession>A0A3M0A7G3</accession>
<evidence type="ECO:0000259" key="4">
    <source>
        <dbReference type="Pfam" id="PF00933"/>
    </source>
</evidence>
<evidence type="ECO:0000256" key="3">
    <source>
        <dbReference type="ARBA" id="ARBA00023295"/>
    </source>
</evidence>
<comment type="caution">
    <text evidence="5">The sequence shown here is derived from an EMBL/GenBank/DDBJ whole genome shotgun (WGS) entry which is preliminary data.</text>
</comment>
<organism evidence="5 6">
    <name type="scientific">Umboniibacter marinipuniceus</name>
    <dbReference type="NCBI Taxonomy" id="569599"/>
    <lineage>
        <taxon>Bacteria</taxon>
        <taxon>Pseudomonadati</taxon>
        <taxon>Pseudomonadota</taxon>
        <taxon>Gammaproteobacteria</taxon>
        <taxon>Cellvibrionales</taxon>
        <taxon>Cellvibrionaceae</taxon>
        <taxon>Umboniibacter</taxon>
    </lineage>
</organism>
<gene>
    <name evidence="5" type="ORF">DFR27_2086</name>
</gene>
<dbReference type="OrthoDB" id="9781691at2"/>
<dbReference type="InterPro" id="IPR036962">
    <property type="entry name" value="Glyco_hydro_3_N_sf"/>
</dbReference>
<comment type="similarity">
    <text evidence="1">Belongs to the glycosyl hydrolase 3 family.</text>
</comment>
<dbReference type="GO" id="GO:0005975">
    <property type="term" value="P:carbohydrate metabolic process"/>
    <property type="evidence" value="ECO:0007669"/>
    <property type="project" value="InterPro"/>
</dbReference>
<keyword evidence="6" id="KW-1185">Reference proteome</keyword>
<evidence type="ECO:0000313" key="5">
    <source>
        <dbReference type="EMBL" id="RMA78748.1"/>
    </source>
</evidence>
<dbReference type="Proteomes" id="UP000267187">
    <property type="component" value="Unassembled WGS sequence"/>
</dbReference>
<proteinExistence type="inferred from homology"/>
<dbReference type="PANTHER" id="PTHR30480:SF16">
    <property type="entry name" value="GLYCOSIDE HYDROLASE FAMILY 3 DOMAIN PROTEIN"/>
    <property type="match status" value="1"/>
</dbReference>
<evidence type="ECO:0000313" key="6">
    <source>
        <dbReference type="Proteomes" id="UP000267187"/>
    </source>
</evidence>
<dbReference type="Pfam" id="PF00933">
    <property type="entry name" value="Glyco_hydro_3"/>
    <property type="match status" value="1"/>
</dbReference>
<dbReference type="AlphaFoldDB" id="A0A3M0A7G3"/>
<dbReference type="InterPro" id="IPR036881">
    <property type="entry name" value="Glyco_hydro_3_C_sf"/>
</dbReference>
<dbReference type="SUPFAM" id="SSF51445">
    <property type="entry name" value="(Trans)glycosidases"/>
    <property type="match status" value="1"/>
</dbReference>
<dbReference type="Gene3D" id="3.40.50.1700">
    <property type="entry name" value="Glycoside hydrolase family 3 C-terminal domain"/>
    <property type="match status" value="1"/>
</dbReference>
<protein>
    <submittedName>
        <fullName evidence="5">Beta-N-acetylhexosaminidase</fullName>
    </submittedName>
</protein>
<sequence length="570" mass="61717">MHPVDTLRQQLSRRMMLDLRRFGNSKTELSPMTQLPLPWREFLRDIPLAGVILFAENICSVEQCIGLTESLRQASANPSMLIGIDQEGGRVMRTPRGLCTDFGGPMSLGAAATAGQSLSQSVAEAMGLELQALGINLNFAPTVDVNSNPNNPVINVRAFGESVDLVCREGGAFVAGLQTSGVGAALKHFPGHGDTHTDSHIGLARVDRSVDDAFAIDIAPYREVIARHNPAAVMTAHIQYPSLDNSEITASSGEVITRPATLSREILSDLLRTQLGFSGVIITDALDMGAIAENFDLVQAALQSLAAGADILLMPFRIECPADFSRFDRFLDELVAGVAAFPSIEREMFASLSRIKSLEAKYPPLRQTSRVIKCPEHLQLEERLAQQSICAIGEGHLRRGHQVIVSGNSKSLAASVAVELRQKGFDCLVKPRKALSDYLSHQLVWVELNPSDAAVDWGGVDFYSEDHSDLGQLAGHGEAPSLDQDPECELDLTELLARNLNAGGQNWFLAMRSPYINPQLVSVATVLFAFHYSSAVERPMNRAVSPVYRTLAEILCGERKAAGSLPVSVS</sequence>
<dbReference type="InterPro" id="IPR017853">
    <property type="entry name" value="GH"/>
</dbReference>
<reference evidence="5 6" key="1">
    <citation type="submission" date="2018-10" db="EMBL/GenBank/DDBJ databases">
        <title>Genomic Encyclopedia of Type Strains, Phase IV (KMG-IV): sequencing the most valuable type-strain genomes for metagenomic binning, comparative biology and taxonomic classification.</title>
        <authorList>
            <person name="Goeker M."/>
        </authorList>
    </citation>
    <scope>NUCLEOTIDE SEQUENCE [LARGE SCALE GENOMIC DNA]</scope>
    <source>
        <strain evidence="5 6">DSM 25080</strain>
    </source>
</reference>
<dbReference type="Gene3D" id="3.20.20.300">
    <property type="entry name" value="Glycoside hydrolase, family 3, N-terminal domain"/>
    <property type="match status" value="1"/>
</dbReference>
<dbReference type="RefSeq" id="WP_121877393.1">
    <property type="nucleotide sequence ID" value="NZ_REFJ01000005.1"/>
</dbReference>